<accession>A0A0G4HWF0</accession>
<name>A0A0G4HWF0_9ALVE</name>
<dbReference type="AlphaFoldDB" id="A0A0G4HWF0"/>
<evidence type="ECO:0008006" key="2">
    <source>
        <dbReference type="Google" id="ProtNLM"/>
    </source>
</evidence>
<sequence>MAAACHRPLIEAVARSPRFMPGVSYFVASWNGDHLNDFQRIVKDLAWQPRWHQPEYRKLYNNCWDFCRRAVCRGMAPQLYSNTVSREIPLWITGQPCLQVGDDHEFSVSLHGNDRSRPVWGICYGTCNFMKRGKLSSLLGEVG</sequence>
<dbReference type="EMBL" id="CDMZ01004149">
    <property type="protein sequence ID" value="CEM48796.1"/>
    <property type="molecule type" value="Genomic_DNA"/>
</dbReference>
<organism evidence="1">
    <name type="scientific">Chromera velia CCMP2878</name>
    <dbReference type="NCBI Taxonomy" id="1169474"/>
    <lineage>
        <taxon>Eukaryota</taxon>
        <taxon>Sar</taxon>
        <taxon>Alveolata</taxon>
        <taxon>Colpodellida</taxon>
        <taxon>Chromeraceae</taxon>
        <taxon>Chromera</taxon>
    </lineage>
</organism>
<evidence type="ECO:0000313" key="1">
    <source>
        <dbReference type="EMBL" id="CEM48796.1"/>
    </source>
</evidence>
<protein>
    <recommendedName>
        <fullName evidence="2">PPPDE domain-containing protein</fullName>
    </recommendedName>
</protein>
<reference evidence="1" key="1">
    <citation type="submission" date="2014-11" db="EMBL/GenBank/DDBJ databases">
        <authorList>
            <person name="Otto D Thomas"/>
            <person name="Naeem Raeece"/>
        </authorList>
    </citation>
    <scope>NUCLEOTIDE SEQUENCE</scope>
</reference>
<dbReference type="VEuPathDB" id="CryptoDB:Cvel_32625"/>
<proteinExistence type="predicted"/>
<gene>
    <name evidence="1" type="ORF">Cvel_32625</name>
</gene>
<dbReference type="PhylomeDB" id="A0A0G4HWF0"/>